<evidence type="ECO:0000256" key="4">
    <source>
        <dbReference type="SAM" id="Coils"/>
    </source>
</evidence>
<dbReference type="Proteomes" id="UP000094455">
    <property type="component" value="Unassembled WGS sequence"/>
</dbReference>
<dbReference type="GO" id="GO:0003723">
    <property type="term" value="F:RNA binding"/>
    <property type="evidence" value="ECO:0007669"/>
    <property type="project" value="InterPro"/>
</dbReference>
<keyword evidence="2" id="KW-0396">Initiation factor</keyword>
<keyword evidence="8" id="KW-1185">Reference proteome</keyword>
<dbReference type="GO" id="GO:0005852">
    <property type="term" value="C:eukaryotic translation initiation factor 3 complex"/>
    <property type="evidence" value="ECO:0007669"/>
    <property type="project" value="EnsemblFungi"/>
</dbReference>
<evidence type="ECO:0000256" key="1">
    <source>
        <dbReference type="ARBA" id="ARBA00022490"/>
    </source>
</evidence>
<feature type="region of interest" description="Disordered" evidence="5">
    <location>
        <begin position="1"/>
        <end position="101"/>
    </location>
</feature>
<dbReference type="EMBL" id="KV454001">
    <property type="protein sequence ID" value="ODQ48522.1"/>
    <property type="molecule type" value="Genomic_DNA"/>
</dbReference>
<dbReference type="AlphaFoldDB" id="A0A1E3NR13"/>
<dbReference type="GeneID" id="30176900"/>
<protein>
    <recommendedName>
        <fullName evidence="6">Eukaryotic translation initiation factor 3 subunit C N-terminal domain-containing protein</fullName>
    </recommendedName>
</protein>
<dbReference type="RefSeq" id="XP_019019635.1">
    <property type="nucleotide sequence ID" value="XM_019160213.1"/>
</dbReference>
<dbReference type="PANTHER" id="PTHR13937">
    <property type="entry name" value="EUKARYOTIC TRANSLATION INITATION FACTOR 3, SUBUNIT 8 EIF3S8 -RELATED"/>
    <property type="match status" value="1"/>
</dbReference>
<dbReference type="STRING" id="763406.A0A1E3NR13"/>
<accession>A0A1E3NR13</accession>
<dbReference type="GO" id="GO:0003743">
    <property type="term" value="F:translation initiation factor activity"/>
    <property type="evidence" value="ECO:0007669"/>
    <property type="project" value="UniProtKB-KW"/>
</dbReference>
<feature type="compositionally biased region" description="Acidic residues" evidence="5">
    <location>
        <begin position="44"/>
        <end position="60"/>
    </location>
</feature>
<keyword evidence="3" id="KW-0648">Protein biosynthesis</keyword>
<dbReference type="GO" id="GO:0031369">
    <property type="term" value="F:translation initiation factor binding"/>
    <property type="evidence" value="ECO:0007669"/>
    <property type="project" value="EnsemblFungi"/>
</dbReference>
<evidence type="ECO:0000313" key="7">
    <source>
        <dbReference type="EMBL" id="ODQ48522.1"/>
    </source>
</evidence>
<feature type="compositionally biased region" description="Acidic residues" evidence="5">
    <location>
        <begin position="74"/>
        <end position="97"/>
    </location>
</feature>
<dbReference type="GO" id="GO:0043614">
    <property type="term" value="C:multi-eIF complex"/>
    <property type="evidence" value="ECO:0007669"/>
    <property type="project" value="EnsemblFungi"/>
</dbReference>
<dbReference type="InterPro" id="IPR027516">
    <property type="entry name" value="EIF3C"/>
</dbReference>
<feature type="domain" description="Eukaryotic translation initiation factor 3 subunit C N-terminal" evidence="6">
    <location>
        <begin position="112"/>
        <end position="267"/>
    </location>
</feature>
<keyword evidence="1" id="KW-0963">Cytoplasm</keyword>
<evidence type="ECO:0000256" key="5">
    <source>
        <dbReference type="SAM" id="MobiDB-lite"/>
    </source>
</evidence>
<feature type="domain" description="Eukaryotic translation initiation factor 3 subunit C N-terminal" evidence="6">
    <location>
        <begin position="268"/>
        <end position="669"/>
    </location>
</feature>
<feature type="coiled-coil region" evidence="4">
    <location>
        <begin position="216"/>
        <end position="267"/>
    </location>
</feature>
<dbReference type="OrthoDB" id="29647at2759"/>
<keyword evidence="4" id="KW-0175">Coiled coil</keyword>
<evidence type="ECO:0000259" key="6">
    <source>
        <dbReference type="Pfam" id="PF05470"/>
    </source>
</evidence>
<evidence type="ECO:0000313" key="8">
    <source>
        <dbReference type="Proteomes" id="UP000094455"/>
    </source>
</evidence>
<dbReference type="InterPro" id="IPR008905">
    <property type="entry name" value="EIF3C_N_dom"/>
</dbReference>
<dbReference type="GO" id="GO:0010494">
    <property type="term" value="C:cytoplasmic stress granule"/>
    <property type="evidence" value="ECO:0007669"/>
    <property type="project" value="EnsemblFungi"/>
</dbReference>
<dbReference type="Pfam" id="PF05470">
    <property type="entry name" value="eIF-3c_N"/>
    <property type="match status" value="2"/>
</dbReference>
<sequence length="881" mass="99590">MSTFFYSSYDSESSSDEDTLYYSDDERHLEQRQTSGKSLLITGESDDSGEETMSESEDEAPANKSAFLKKAGSDEEDDEESSDDEWNNSDSDSDSDAEAPKGRSYFLKKDFLKGNNSDSDSDDEDEKKVVRSAKDKYLDEIADLTDTIENLSMVEEWVRIASEFDKLFKLAYRHNQYHLSIPRSYIKAISVLEDAITNESSSNSNEEGKKLNASESKSLNILKQKIKKEVKAYREEVDLYKKDPEAYEAIKDEAQFLEVEASDAEKKELVVSIENLFTIVQSIIESRGKKGIDQRENLKTLNELLQIAQSTYEKIVLLNLIISSRFELHTKEQFMPTAEWNIIFEDISKLLDVLDADESYIITEVAPPNDDITTPPPANSEGKHLIVGSVTSFVERLSDELTSHLLYLDPNSSEYISLLKDDSKFYGLVVRAQTYLTRIIPTKSYGEIEGDQLCRIIIKRLESIYYKPVQLIVLAELNAWNLLNTEDNSSIAKIISSEATDALNISQVNSLLDSLCSHLYQYSTGAASPVYRKRAALMQAYYYATSNQFFRARDILHLTHVQTTIHTSEPGVQVLFNRAIVQLGLAAFRSGLLEEAQTILNEVVTSPHTRELLGQGRIYFSNSNSNSADNGSSEKGKYVPFHMHVNIELVDAVYYISSLLFEVPLMALQAYQGSTPGAVAYANGEAQTQAQNAKKNFSRSFKRILEYTERQYFQGPAEETRDTVFEAYNHLVKFNWKTASKILCELRVWNMMPGVSVSNSQGKTGLESLNDMLVESCKIQALKTWTYVNSGTIKNYSVRKLAARFEIDESLVCNTIGGLIYREEIRGFLKFNDDGSKTVVFEKKEDGMGEIVRGLTDRVNSILERNEKLSLGGYQIMLKKK</sequence>
<reference evidence="7 8" key="1">
    <citation type="journal article" date="2016" name="Proc. Natl. Acad. Sci. U.S.A.">
        <title>Comparative genomics of biotechnologically important yeasts.</title>
        <authorList>
            <person name="Riley R."/>
            <person name="Haridas S."/>
            <person name="Wolfe K.H."/>
            <person name="Lopes M.R."/>
            <person name="Hittinger C.T."/>
            <person name="Goeker M."/>
            <person name="Salamov A.A."/>
            <person name="Wisecaver J.H."/>
            <person name="Long T.M."/>
            <person name="Calvey C.H."/>
            <person name="Aerts A.L."/>
            <person name="Barry K.W."/>
            <person name="Choi C."/>
            <person name="Clum A."/>
            <person name="Coughlan A.Y."/>
            <person name="Deshpande S."/>
            <person name="Douglass A.P."/>
            <person name="Hanson S.J."/>
            <person name="Klenk H.-P."/>
            <person name="LaButti K.M."/>
            <person name="Lapidus A."/>
            <person name="Lindquist E.A."/>
            <person name="Lipzen A.M."/>
            <person name="Meier-Kolthoff J.P."/>
            <person name="Ohm R.A."/>
            <person name="Otillar R.P."/>
            <person name="Pangilinan J.L."/>
            <person name="Peng Y."/>
            <person name="Rokas A."/>
            <person name="Rosa C.A."/>
            <person name="Scheuner C."/>
            <person name="Sibirny A.A."/>
            <person name="Slot J.C."/>
            <person name="Stielow J.B."/>
            <person name="Sun H."/>
            <person name="Kurtzman C.P."/>
            <person name="Blackwell M."/>
            <person name="Grigoriev I.V."/>
            <person name="Jeffries T.W."/>
        </authorList>
    </citation>
    <scope>NUCLEOTIDE SEQUENCE [LARGE SCALE GENOMIC DNA]</scope>
    <source>
        <strain evidence="7 8">NRRL Y-2026</strain>
    </source>
</reference>
<evidence type="ECO:0000256" key="3">
    <source>
        <dbReference type="ARBA" id="ARBA00022917"/>
    </source>
</evidence>
<proteinExistence type="predicted"/>
<organism evidence="7 8">
    <name type="scientific">Pichia membranifaciens NRRL Y-2026</name>
    <dbReference type="NCBI Taxonomy" id="763406"/>
    <lineage>
        <taxon>Eukaryota</taxon>
        <taxon>Fungi</taxon>
        <taxon>Dikarya</taxon>
        <taxon>Ascomycota</taxon>
        <taxon>Saccharomycotina</taxon>
        <taxon>Pichiomycetes</taxon>
        <taxon>Pichiales</taxon>
        <taxon>Pichiaceae</taxon>
        <taxon>Pichia</taxon>
    </lineage>
</organism>
<gene>
    <name evidence="7" type="ORF">PICMEDRAFT_14079</name>
</gene>
<dbReference type="PANTHER" id="PTHR13937:SF0">
    <property type="entry name" value="EUKARYOTIC TRANSLATION INITIATION FACTOR 3 SUBUNIT C-RELATED"/>
    <property type="match status" value="1"/>
</dbReference>
<evidence type="ECO:0000256" key="2">
    <source>
        <dbReference type="ARBA" id="ARBA00022540"/>
    </source>
</evidence>
<name>A0A1E3NR13_9ASCO</name>
<feature type="compositionally biased region" description="Low complexity" evidence="5">
    <location>
        <begin position="1"/>
        <end position="12"/>
    </location>
</feature>